<keyword evidence="4" id="KW-1185">Reference proteome</keyword>
<feature type="transmembrane region" description="Helical" evidence="2">
    <location>
        <begin position="130"/>
        <end position="152"/>
    </location>
</feature>
<dbReference type="GeneID" id="41984266"/>
<dbReference type="OrthoDB" id="4838853at2759"/>
<reference evidence="3 4" key="1">
    <citation type="submission" date="2018-05" db="EMBL/GenBank/DDBJ databases">
        <title>Genome sequencing and assembly of the regulated plant pathogen Lachnellula willkommii and related sister species for the development of diagnostic species identification markers.</title>
        <authorList>
            <person name="Giroux E."/>
            <person name="Bilodeau G."/>
        </authorList>
    </citation>
    <scope>NUCLEOTIDE SEQUENCE [LARGE SCALE GENOMIC DNA]</scope>
    <source>
        <strain evidence="3 4">CBS 185.66</strain>
    </source>
</reference>
<feature type="transmembrane region" description="Helical" evidence="2">
    <location>
        <begin position="211"/>
        <end position="237"/>
    </location>
</feature>
<organism evidence="3 4">
    <name type="scientific">Lachnellula hyalina</name>
    <dbReference type="NCBI Taxonomy" id="1316788"/>
    <lineage>
        <taxon>Eukaryota</taxon>
        <taxon>Fungi</taxon>
        <taxon>Dikarya</taxon>
        <taxon>Ascomycota</taxon>
        <taxon>Pezizomycotina</taxon>
        <taxon>Leotiomycetes</taxon>
        <taxon>Helotiales</taxon>
        <taxon>Lachnaceae</taxon>
        <taxon>Lachnellula</taxon>
    </lineage>
</organism>
<feature type="transmembrane region" description="Helical" evidence="2">
    <location>
        <begin position="20"/>
        <end position="44"/>
    </location>
</feature>
<feature type="transmembrane region" description="Helical" evidence="2">
    <location>
        <begin position="90"/>
        <end position="110"/>
    </location>
</feature>
<keyword evidence="2" id="KW-0812">Transmembrane</keyword>
<evidence type="ECO:0000256" key="1">
    <source>
        <dbReference type="SAM" id="MobiDB-lite"/>
    </source>
</evidence>
<evidence type="ECO:0000256" key="2">
    <source>
        <dbReference type="SAM" id="Phobius"/>
    </source>
</evidence>
<dbReference type="PANTHER" id="PTHR42024:SF1">
    <property type="entry name" value="AMINO ACID PERMEASE_ SLC12A DOMAIN-CONTAINING PROTEIN"/>
    <property type="match status" value="1"/>
</dbReference>
<accession>A0A8H8R3X0</accession>
<dbReference type="RefSeq" id="XP_031006374.1">
    <property type="nucleotide sequence ID" value="XM_031149031.1"/>
</dbReference>
<proteinExistence type="predicted"/>
<dbReference type="AlphaFoldDB" id="A0A8H8R3X0"/>
<evidence type="ECO:0000313" key="3">
    <source>
        <dbReference type="EMBL" id="TVY27586.1"/>
    </source>
</evidence>
<evidence type="ECO:0000313" key="4">
    <source>
        <dbReference type="Proteomes" id="UP000431533"/>
    </source>
</evidence>
<feature type="transmembrane region" description="Helical" evidence="2">
    <location>
        <begin position="243"/>
        <end position="265"/>
    </location>
</feature>
<feature type="transmembrane region" description="Helical" evidence="2">
    <location>
        <begin position="50"/>
        <end position="69"/>
    </location>
</feature>
<dbReference type="EMBL" id="QGMH01000046">
    <property type="protein sequence ID" value="TVY27586.1"/>
    <property type="molecule type" value="Genomic_DNA"/>
</dbReference>
<gene>
    <name evidence="3" type="ORF">LHYA1_G004068</name>
</gene>
<protein>
    <submittedName>
        <fullName evidence="3">Uncharacterized protein</fullName>
    </submittedName>
</protein>
<keyword evidence="2" id="KW-0472">Membrane</keyword>
<feature type="compositionally biased region" description="Basic and acidic residues" evidence="1">
    <location>
        <begin position="288"/>
        <end position="302"/>
    </location>
</feature>
<dbReference type="PANTHER" id="PTHR42024">
    <property type="entry name" value="AMINO ACID PERMEASE_ SLC12A DOMAIN-CONTAINING PROTEIN"/>
    <property type="match status" value="1"/>
</dbReference>
<sequence length="302" mass="33627">MAVKSALPYSLHSRYRSIALAWTIITIPPIFINLGLFYGLWYGSPHMDRIAVLTIPTAVLGLFTALAILERIYKLTQTPPTFRPLASPRWALDVFQWGYFASLLLISALITSALARGDSDHDDHSLQTRLVSLPASLLMFFLATLTLLSLLLHHLALPLPFRFGSLEPGNALRPAVYYIVEDVVAVDGNGGAEYRRAWTQRYASSAVFRRMIWTLSVVWMLAFYVFAVLVAGLVFWLPVAAVYAVGWAGPFPLAGLMALWTIWYVKSVLREEEDVEDDGEAVGGRGLGRNDDERAPLLDSRV</sequence>
<dbReference type="Proteomes" id="UP000431533">
    <property type="component" value="Unassembled WGS sequence"/>
</dbReference>
<feature type="region of interest" description="Disordered" evidence="1">
    <location>
        <begin position="277"/>
        <end position="302"/>
    </location>
</feature>
<name>A0A8H8R3X0_9HELO</name>
<comment type="caution">
    <text evidence="3">The sequence shown here is derived from an EMBL/GenBank/DDBJ whole genome shotgun (WGS) entry which is preliminary data.</text>
</comment>
<keyword evidence="2" id="KW-1133">Transmembrane helix</keyword>